<dbReference type="AlphaFoldDB" id="A0A7C9GRZ1"/>
<comment type="caution">
    <text evidence="1">The sequence shown here is derived from an EMBL/GenBank/DDBJ whole genome shotgun (WGS) entry which is preliminary data.</text>
</comment>
<name>A0A7C9GRZ1_9GAMM</name>
<gene>
    <name evidence="1" type="ORF">GEA64_20495</name>
</gene>
<dbReference type="Proteomes" id="UP000481739">
    <property type="component" value="Unassembled WGS sequence"/>
</dbReference>
<proteinExistence type="predicted"/>
<dbReference type="RefSeq" id="WP_152963931.1">
    <property type="nucleotide sequence ID" value="NZ_CAWOZU010000004.1"/>
</dbReference>
<protein>
    <submittedName>
        <fullName evidence="1">Uncharacterized protein</fullName>
    </submittedName>
</protein>
<evidence type="ECO:0000313" key="1">
    <source>
        <dbReference type="EMBL" id="MQL50190.1"/>
    </source>
</evidence>
<evidence type="ECO:0000313" key="2">
    <source>
        <dbReference type="Proteomes" id="UP000481739"/>
    </source>
</evidence>
<reference evidence="1 2" key="1">
    <citation type="journal article" date="2019" name="Nature">
        <title>A new antibiotic selectively kills Gram-negative pathogens.</title>
        <authorList>
            <person name="Imai Y."/>
            <person name="Meyer K.J."/>
            <person name="Iinishi A."/>
            <person name="Favre-Godal Q."/>
            <person name="Green R."/>
            <person name="Manuse S."/>
            <person name="Caboni M."/>
            <person name="Mori M."/>
            <person name="Niles S."/>
            <person name="Ghiglieri M."/>
            <person name="Honrao C."/>
            <person name="Ma X."/>
            <person name="Guo J.J."/>
            <person name="Makriyannis A."/>
            <person name="Linares-Otoya L."/>
            <person name="Boehringer N."/>
            <person name="Wuisan Z.G."/>
            <person name="Kaur H."/>
            <person name="Wu R."/>
            <person name="Mateus A."/>
            <person name="Typas A."/>
            <person name="Savitski M.M."/>
            <person name="Espinoza J.L."/>
            <person name="O'Rourke A."/>
            <person name="Nelson K.E."/>
            <person name="Hiller S."/>
            <person name="Noinaj N."/>
            <person name="Schaeberle T.F."/>
            <person name="D'Onofrio A."/>
            <person name="Lewis K."/>
        </authorList>
    </citation>
    <scope>NUCLEOTIDE SEQUENCE [LARGE SCALE GENOMIC DNA]</scope>
    <source>
        <strain evidence="1 2">HGB 1456</strain>
    </source>
</reference>
<dbReference type="EMBL" id="WHZZ01000013">
    <property type="protein sequence ID" value="MQL50190.1"/>
    <property type="molecule type" value="Genomic_DNA"/>
</dbReference>
<sequence>MEGKWFAESYKDVVTWGNKMGHGGSTFQVVQINVPDDIAGKMHVDPHLDGIGPARYTQVEQLNDPRVKVTWSKNVKTTRC</sequence>
<accession>A0A7C9GRZ1</accession>
<organism evidence="1 2">
    <name type="scientific">Photorhabdus khanii</name>
    <dbReference type="NCBI Taxonomy" id="1004150"/>
    <lineage>
        <taxon>Bacteria</taxon>
        <taxon>Pseudomonadati</taxon>
        <taxon>Pseudomonadota</taxon>
        <taxon>Gammaproteobacteria</taxon>
        <taxon>Enterobacterales</taxon>
        <taxon>Morganellaceae</taxon>
        <taxon>Photorhabdus</taxon>
    </lineage>
</organism>